<sequence>MKGTRKGEKSKVTKWRILTIALALLLIFAGTELFYIHVKSGPVTIEVKGVSTINQIVAVNNNTLAFVGDLKQGNTYRGVLGEFFLGNLSYVLFNLGNYFTNGSVYSIAYNGSAFLLGGAQYFKVGNASVLVPETILYNDNKIINLTSLIPNIYTPGQVFSVSWQRDFWLIGGSSLVIQGSSKFQIPFLIKVFPNLNVSDVTSNLPSYFYQPLSVGSGIFTISSDGGSSFIGGTHLFNYTIALYDGESFISYPEGLGGIIASSFSPAGWIFGGFTYSLNDTQITLTLLGVLNGSKVQLITLKYEVGIVNSITYADGKYVISLRIPVINNFTESSSEEGIVLSGSNLNALNPIYTATNTSINSLLVVGNHIVGAGYVYSSQRQAIILVLEH</sequence>
<protein>
    <submittedName>
        <fullName evidence="1">Uncharacterized protein</fullName>
    </submittedName>
</protein>
<name>A0A6N0NYC8_9CREN</name>
<dbReference type="RefSeq" id="WP_174630842.1">
    <property type="nucleotide sequence ID" value="NZ_CP049074.1"/>
</dbReference>
<keyword evidence="2" id="KW-1185">Reference proteome</keyword>
<dbReference type="Proteomes" id="UP000509301">
    <property type="component" value="Chromosome"/>
</dbReference>
<reference evidence="1 2" key="1">
    <citation type="submission" date="2020-02" db="EMBL/GenBank/DDBJ databases">
        <title>Comparative genome analysis reveals the metabolism and evolution of the thermophilic archaeal genus Metallosphaera.</title>
        <authorList>
            <person name="Jiang C."/>
        </authorList>
    </citation>
    <scope>NUCLEOTIDE SEQUENCE [LARGE SCALE GENOMIC DNA]</scope>
    <source>
        <strain evidence="1 2">Ric-A</strain>
    </source>
</reference>
<dbReference type="GeneID" id="55641668"/>
<dbReference type="OrthoDB" id="34655at2157"/>
<evidence type="ECO:0000313" key="2">
    <source>
        <dbReference type="Proteomes" id="UP000509301"/>
    </source>
</evidence>
<gene>
    <name evidence="1" type="ORF">GWK48_06920</name>
</gene>
<dbReference type="AlphaFoldDB" id="A0A6N0NYC8"/>
<evidence type="ECO:0000313" key="1">
    <source>
        <dbReference type="EMBL" id="QKR00141.1"/>
    </source>
</evidence>
<dbReference type="EMBL" id="CP049074">
    <property type="protein sequence ID" value="QKR00141.1"/>
    <property type="molecule type" value="Genomic_DNA"/>
</dbReference>
<proteinExistence type="predicted"/>
<dbReference type="KEGG" id="mten:GWK48_06920"/>
<organism evidence="1 2">
    <name type="scientific">Metallosphaera tengchongensis</name>
    <dbReference type="NCBI Taxonomy" id="1532350"/>
    <lineage>
        <taxon>Archaea</taxon>
        <taxon>Thermoproteota</taxon>
        <taxon>Thermoprotei</taxon>
        <taxon>Sulfolobales</taxon>
        <taxon>Sulfolobaceae</taxon>
        <taxon>Metallosphaera</taxon>
    </lineage>
</organism>
<accession>A0A6N0NYC8</accession>